<accession>A0AAD9ING7</accession>
<evidence type="ECO:0000313" key="2">
    <source>
        <dbReference type="EMBL" id="KAK2080634.1"/>
    </source>
</evidence>
<evidence type="ECO:0000313" key="3">
    <source>
        <dbReference type="Proteomes" id="UP001255856"/>
    </source>
</evidence>
<dbReference type="AlphaFoldDB" id="A0AAD9ING7"/>
<dbReference type="Proteomes" id="UP001255856">
    <property type="component" value="Unassembled WGS sequence"/>
</dbReference>
<proteinExistence type="predicted"/>
<feature type="signal peptide" evidence="1">
    <location>
        <begin position="1"/>
        <end position="19"/>
    </location>
</feature>
<protein>
    <submittedName>
        <fullName evidence="2">Uncharacterized protein</fullName>
    </submittedName>
</protein>
<reference evidence="2" key="1">
    <citation type="submission" date="2021-01" db="EMBL/GenBank/DDBJ databases">
        <authorList>
            <person name="Eckstrom K.M.E."/>
        </authorList>
    </citation>
    <scope>NUCLEOTIDE SEQUENCE</scope>
    <source>
        <strain evidence="2">UVCC 0001</strain>
    </source>
</reference>
<gene>
    <name evidence="2" type="ORF">QBZ16_000488</name>
</gene>
<feature type="chain" id="PRO_5042039689" evidence="1">
    <location>
        <begin position="20"/>
        <end position="157"/>
    </location>
</feature>
<evidence type="ECO:0000256" key="1">
    <source>
        <dbReference type="SAM" id="SignalP"/>
    </source>
</evidence>
<organism evidence="2 3">
    <name type="scientific">Prototheca wickerhamii</name>
    <dbReference type="NCBI Taxonomy" id="3111"/>
    <lineage>
        <taxon>Eukaryota</taxon>
        <taxon>Viridiplantae</taxon>
        <taxon>Chlorophyta</taxon>
        <taxon>core chlorophytes</taxon>
        <taxon>Trebouxiophyceae</taxon>
        <taxon>Chlorellales</taxon>
        <taxon>Chlorellaceae</taxon>
        <taxon>Prototheca</taxon>
    </lineage>
</organism>
<name>A0AAD9ING7_PROWI</name>
<keyword evidence="1" id="KW-0732">Signal</keyword>
<dbReference type="EMBL" id="JASFZW010000001">
    <property type="protein sequence ID" value="KAK2080634.1"/>
    <property type="molecule type" value="Genomic_DNA"/>
</dbReference>
<sequence>MKHYGLFLLLIAVAGAALAASDDDPLDKIEHRVDDLLKVINSEGGGFQDKCGVDRQGWWDGHQWHEGYWNGHAWVKAWWDGHRWIQGIRVYKYLPALRPSSGKGKSYGQAGSFLHKGRRYDGYSDGQQWMPGHYDGCVWVPSWWDGEKWVPGLPMDW</sequence>
<comment type="caution">
    <text evidence="2">The sequence shown here is derived from an EMBL/GenBank/DDBJ whole genome shotgun (WGS) entry which is preliminary data.</text>
</comment>
<keyword evidence="3" id="KW-1185">Reference proteome</keyword>